<evidence type="ECO:0000256" key="1">
    <source>
        <dbReference type="SAM" id="MobiDB-lite"/>
    </source>
</evidence>
<keyword evidence="2" id="KW-0472">Membrane</keyword>
<keyword evidence="2" id="KW-1133">Transmembrane helix</keyword>
<gene>
    <name evidence="3" type="primary">ABSGL_10498.1 scaffold 12026</name>
</gene>
<proteinExistence type="predicted"/>
<organism evidence="3">
    <name type="scientific">Absidia glauca</name>
    <name type="common">Pin mould</name>
    <dbReference type="NCBI Taxonomy" id="4829"/>
    <lineage>
        <taxon>Eukaryota</taxon>
        <taxon>Fungi</taxon>
        <taxon>Fungi incertae sedis</taxon>
        <taxon>Mucoromycota</taxon>
        <taxon>Mucoromycotina</taxon>
        <taxon>Mucoromycetes</taxon>
        <taxon>Mucorales</taxon>
        <taxon>Cunninghamellaceae</taxon>
        <taxon>Absidia</taxon>
    </lineage>
</organism>
<protein>
    <submittedName>
        <fullName evidence="3">Uncharacterized protein</fullName>
    </submittedName>
</protein>
<feature type="transmembrane region" description="Helical" evidence="2">
    <location>
        <begin position="86"/>
        <end position="104"/>
    </location>
</feature>
<dbReference type="AlphaFoldDB" id="A0A163TGQ0"/>
<keyword evidence="4" id="KW-1185">Reference proteome</keyword>
<evidence type="ECO:0000256" key="2">
    <source>
        <dbReference type="SAM" id="Phobius"/>
    </source>
</evidence>
<dbReference type="Proteomes" id="UP000078561">
    <property type="component" value="Unassembled WGS sequence"/>
</dbReference>
<accession>A0A163TGQ0</accession>
<feature type="compositionally biased region" description="Low complexity" evidence="1">
    <location>
        <begin position="51"/>
        <end position="77"/>
    </location>
</feature>
<name>A0A163TGQ0_ABSGL</name>
<keyword evidence="2" id="KW-0812">Transmembrane</keyword>
<reference evidence="3" key="1">
    <citation type="submission" date="2016-04" db="EMBL/GenBank/DDBJ databases">
        <authorList>
            <person name="Evans L.H."/>
            <person name="Alamgir A."/>
            <person name="Owens N."/>
            <person name="Weber N.D."/>
            <person name="Virtaneva K."/>
            <person name="Barbian K."/>
            <person name="Babar A."/>
            <person name="Rosenke K."/>
        </authorList>
    </citation>
    <scope>NUCLEOTIDE SEQUENCE [LARGE SCALE GENOMIC DNA]</scope>
    <source>
        <strain evidence="3">CBS 101.48</strain>
    </source>
</reference>
<dbReference type="InParanoid" id="A0A163TGQ0"/>
<dbReference type="EMBL" id="LT554414">
    <property type="protein sequence ID" value="SAM04632.1"/>
    <property type="molecule type" value="Genomic_DNA"/>
</dbReference>
<evidence type="ECO:0000313" key="4">
    <source>
        <dbReference type="Proteomes" id="UP000078561"/>
    </source>
</evidence>
<sequence length="214" mass="23899">MNHRRTTDKLVDIAATTFTEGLGYNRRLSEAAIGLLQTVASHPGHKDQQPSTSTTSRETTNTSSSSISSQTQQNRNSENGPFSFPHLLHFIGITIPVSTILSWMPRNDFTKEIRDIAHELEDSARHTIHHILSGLSPTHSRTKFHDLPSDVQAWACHFFHTQIADLRLNTDSPRNCAFINGLLADRWNMVVGIMNERPQPFPSVSSDDPSSCTI</sequence>
<evidence type="ECO:0000313" key="3">
    <source>
        <dbReference type="EMBL" id="SAM04632.1"/>
    </source>
</evidence>
<feature type="region of interest" description="Disordered" evidence="1">
    <location>
        <begin position="40"/>
        <end position="79"/>
    </location>
</feature>